<dbReference type="AlphaFoldDB" id="A0A239CNW2"/>
<accession>A0A239CNW2</accession>
<dbReference type="CDD" id="cd01741">
    <property type="entry name" value="GATase1_1"/>
    <property type="match status" value="1"/>
</dbReference>
<sequence>MKIGILQTGIVVPELAETYGQYPEMFIDRLAHAGFEFETWSVVNGEFPPGPEAADGWLITGSRHGIYEDHDWLPPLEALIRQIVAAGKPLVGICFGHQVIAQALGGKVGKFPGGWSIGPQVYDFAGRGPRTVMAWHQDQVFTPPEGAQTVARSDFCPHAALLYPGQAYTVQPHPEFKPDFTKGLIEKRGPGVVPEPLLAQAVAEIETPLDSAEMIDDLIHFLKHKRLPERAA</sequence>
<dbReference type="PROSITE" id="PS51273">
    <property type="entry name" value="GATASE_TYPE_1"/>
    <property type="match status" value="1"/>
</dbReference>
<evidence type="ECO:0000313" key="3">
    <source>
        <dbReference type="Proteomes" id="UP000198440"/>
    </source>
</evidence>
<dbReference type="PANTHER" id="PTHR42695:SF5">
    <property type="entry name" value="GLUTAMINE AMIDOTRANSFERASE YLR126C-RELATED"/>
    <property type="match status" value="1"/>
</dbReference>
<dbReference type="EMBL" id="FZON01000007">
    <property type="protein sequence ID" value="SNS21845.1"/>
    <property type="molecule type" value="Genomic_DNA"/>
</dbReference>
<protein>
    <submittedName>
        <fullName evidence="2">GMP synthase (Glutamine-hydrolysing)</fullName>
    </submittedName>
</protein>
<dbReference type="InterPro" id="IPR029062">
    <property type="entry name" value="Class_I_gatase-like"/>
</dbReference>
<dbReference type="Proteomes" id="UP000198440">
    <property type="component" value="Unassembled WGS sequence"/>
</dbReference>
<dbReference type="PANTHER" id="PTHR42695">
    <property type="entry name" value="GLUTAMINE AMIDOTRANSFERASE YLR126C-RELATED"/>
    <property type="match status" value="1"/>
</dbReference>
<gene>
    <name evidence="2" type="ORF">SAMN04488078_1007102</name>
</gene>
<organism evidence="2 3">
    <name type="scientific">Antarctobacter heliothermus</name>
    <dbReference type="NCBI Taxonomy" id="74033"/>
    <lineage>
        <taxon>Bacteria</taxon>
        <taxon>Pseudomonadati</taxon>
        <taxon>Pseudomonadota</taxon>
        <taxon>Alphaproteobacteria</taxon>
        <taxon>Rhodobacterales</taxon>
        <taxon>Roseobacteraceae</taxon>
        <taxon>Antarctobacter</taxon>
    </lineage>
</organism>
<dbReference type="RefSeq" id="WP_089276915.1">
    <property type="nucleotide sequence ID" value="NZ_FZON01000007.1"/>
</dbReference>
<dbReference type="Gene3D" id="3.40.50.880">
    <property type="match status" value="1"/>
</dbReference>
<evidence type="ECO:0000313" key="2">
    <source>
        <dbReference type="EMBL" id="SNS21845.1"/>
    </source>
</evidence>
<dbReference type="SUPFAM" id="SSF52317">
    <property type="entry name" value="Class I glutamine amidotransferase-like"/>
    <property type="match status" value="1"/>
</dbReference>
<dbReference type="OrthoDB" id="7365442at2"/>
<reference evidence="2 3" key="1">
    <citation type="submission" date="2017-06" db="EMBL/GenBank/DDBJ databases">
        <authorList>
            <person name="Kim H.J."/>
            <person name="Triplett B.A."/>
        </authorList>
    </citation>
    <scope>NUCLEOTIDE SEQUENCE [LARGE SCALE GENOMIC DNA]</scope>
    <source>
        <strain evidence="2 3">DSM 11445</strain>
    </source>
</reference>
<evidence type="ECO:0000259" key="1">
    <source>
        <dbReference type="Pfam" id="PF00117"/>
    </source>
</evidence>
<dbReference type="Pfam" id="PF00117">
    <property type="entry name" value="GATase"/>
    <property type="match status" value="1"/>
</dbReference>
<name>A0A239CNW2_9RHOB</name>
<proteinExistence type="predicted"/>
<dbReference type="InterPro" id="IPR017926">
    <property type="entry name" value="GATASE"/>
</dbReference>
<feature type="domain" description="Glutamine amidotransferase" evidence="1">
    <location>
        <begin position="18"/>
        <end position="179"/>
    </location>
</feature>
<dbReference type="GO" id="GO:0005829">
    <property type="term" value="C:cytosol"/>
    <property type="evidence" value="ECO:0007669"/>
    <property type="project" value="TreeGrafter"/>
</dbReference>
<dbReference type="InterPro" id="IPR044992">
    <property type="entry name" value="ChyE-like"/>
</dbReference>